<keyword evidence="4" id="KW-1185">Reference proteome</keyword>
<dbReference type="AlphaFoldDB" id="K0B0A6"/>
<evidence type="ECO:0000256" key="1">
    <source>
        <dbReference type="SAM" id="Phobius"/>
    </source>
</evidence>
<dbReference type="STRING" id="1128398.Curi_c19550"/>
<dbReference type="Pfam" id="PF14501">
    <property type="entry name" value="HATPase_c_5"/>
    <property type="match status" value="1"/>
</dbReference>
<feature type="transmembrane region" description="Helical" evidence="1">
    <location>
        <begin position="410"/>
        <end position="427"/>
    </location>
</feature>
<keyword evidence="1" id="KW-0812">Transmembrane</keyword>
<dbReference type="Proteomes" id="UP000006094">
    <property type="component" value="Chromosome"/>
</dbReference>
<feature type="transmembrane region" description="Helical" evidence="1">
    <location>
        <begin position="20"/>
        <end position="39"/>
    </location>
</feature>
<feature type="domain" description="Sensor histidine kinase NatK-like C-terminal" evidence="2">
    <location>
        <begin position="933"/>
        <end position="1034"/>
    </location>
</feature>
<keyword evidence="1" id="KW-0472">Membrane</keyword>
<sequence>MKKYIYLALNYFKSEKDRVIISILGISLAVAIVFGLDVIGESQSRGQLENVYKIYGSFHGAYINLDKEKVKEIKLDKDIDKSVEIANLGQAIYDNGVSLSLNSVDKYYINMNEYILKKGHIPKKHGELILESQTLKKMGLKEELNQIINFKIKKEYKDENNINQIFVEDKEFKLVGIIDKPSDYYKEYHIFKGFTFFEEGETKIIPDNLIKYETYVKLKTNINHKEKLDQIRERYNIERSNYNGDNHLIGALDDYYAAQNGENYVYIKTLVIITVTLLLSIIFNSLINNIIQDKETLKLSNKDVDVIILIQSLMIMTLGIILGTILGATFAHYGVEMFGYVSTSILLDVKGDIYISLKTITRSIKVGTLMTIVSSVVQLLLLKSKVLRKLDKIFNINRKINYKNSIKNKIISIITVLSISIGGMVYIEHISSINDSILDDISPRLLSMEDNDFILDYDYYFNIDTNFTGYTDEDIKNISNIDGVSEVDSVIKIYGFLKSNIRDIEDEYIKDIGVSNGSENIETHIQIKGYDDGKLKKLEKYIDSKSILDETLDKYPSVIAYNYYYDGLNNYKIKKVRKNLKVGDIITVKMPIVKEGKLTYTDYKVRVGALLKKEWSIKGDNGIGTMPEIIIPKSKLIDMTGRNEYRTVNIRVEKGKEDYVYKKLNKIIKNKPFSTIKSKIEHIQKSKSLSKENKKRYGIIISILLFIAGLNIFNTIRTKLLINTNMKFNKIKNIILKEAIVYGILGSIASAILGSYKIYIFIKMVIKQYKNDFGMPNIVKYRLPIIEILEFSAISITLCTLAAFGAILLFYIIERKIKVEVEKQKILFIENQLKIQKEYYKELYSSQNEIRRIKHDINANLLAIHGYLEKNDLESAKNYILELTGEVKSIKNYFDTGIASLDSILNSKCKRIKEINSKLDYKLAISKEIVIDHIDISILLSNAIDNAIEATEKISETNSNRTIIVKLSTVQEYISIVIINPVYENIDVNFLETTKIDKTYHGYGLSTIRNIVNKYDGDLDISCANKFFKLSVLLKNKSID</sequence>
<dbReference type="PANTHER" id="PTHR40448:SF1">
    <property type="entry name" value="TWO-COMPONENT SENSOR HISTIDINE KINASE"/>
    <property type="match status" value="1"/>
</dbReference>
<feature type="transmembrane region" description="Helical" evidence="1">
    <location>
        <begin position="739"/>
        <end position="762"/>
    </location>
</feature>
<dbReference type="SUPFAM" id="SSF55874">
    <property type="entry name" value="ATPase domain of HSP90 chaperone/DNA topoisomerase II/histidine kinase"/>
    <property type="match status" value="1"/>
</dbReference>
<evidence type="ECO:0000313" key="3">
    <source>
        <dbReference type="EMBL" id="AFS78959.1"/>
    </source>
</evidence>
<dbReference type="CDD" id="cd16935">
    <property type="entry name" value="HATPase_AgrC-ComD-like"/>
    <property type="match status" value="1"/>
</dbReference>
<protein>
    <submittedName>
        <fullName evidence="3">ATP-binding domain-containing protein</fullName>
    </submittedName>
</protein>
<dbReference type="RefSeq" id="WP_014968095.1">
    <property type="nucleotide sequence ID" value="NC_018664.1"/>
</dbReference>
<evidence type="ECO:0000313" key="4">
    <source>
        <dbReference type="Proteomes" id="UP000006094"/>
    </source>
</evidence>
<gene>
    <name evidence="3" type="ordered locus">Curi_c19550</name>
</gene>
<dbReference type="OrthoDB" id="9793166at2"/>
<feature type="transmembrane region" description="Helical" evidence="1">
    <location>
        <begin position="307"/>
        <end position="330"/>
    </location>
</feature>
<accession>K0B0A6</accession>
<feature type="transmembrane region" description="Helical" evidence="1">
    <location>
        <begin position="363"/>
        <end position="382"/>
    </location>
</feature>
<evidence type="ECO:0000259" key="2">
    <source>
        <dbReference type="Pfam" id="PF14501"/>
    </source>
</evidence>
<dbReference type="GO" id="GO:0005524">
    <property type="term" value="F:ATP binding"/>
    <property type="evidence" value="ECO:0007669"/>
    <property type="project" value="UniProtKB-KW"/>
</dbReference>
<dbReference type="InterPro" id="IPR036890">
    <property type="entry name" value="HATPase_C_sf"/>
</dbReference>
<feature type="transmembrane region" description="Helical" evidence="1">
    <location>
        <begin position="791"/>
        <end position="813"/>
    </location>
</feature>
<reference evidence="3 4" key="1">
    <citation type="journal article" date="2012" name="PLoS ONE">
        <title>The purine-utilizing bacterium Clostridium acidurici 9a: a genome-guided metabolic reconsideration.</title>
        <authorList>
            <person name="Hartwich K."/>
            <person name="Poehlein A."/>
            <person name="Daniel R."/>
        </authorList>
    </citation>
    <scope>NUCLEOTIDE SEQUENCE [LARGE SCALE GENOMIC DNA]</scope>
    <source>
        <strain evidence="4">ATCC 7906 / DSM 604 / BCRC 14475 / CIP 104303 / KCTC 5404 / NCIMB 10678 / 9a</strain>
    </source>
</reference>
<dbReference type="eggNOG" id="COG0577">
    <property type="taxonomic scope" value="Bacteria"/>
</dbReference>
<dbReference type="EMBL" id="CP003326">
    <property type="protein sequence ID" value="AFS78959.1"/>
    <property type="molecule type" value="Genomic_DNA"/>
</dbReference>
<keyword evidence="3" id="KW-0067">ATP-binding</keyword>
<keyword evidence="3" id="KW-0547">Nucleotide-binding</keyword>
<proteinExistence type="predicted"/>
<dbReference type="GO" id="GO:0042802">
    <property type="term" value="F:identical protein binding"/>
    <property type="evidence" value="ECO:0007669"/>
    <property type="project" value="TreeGrafter"/>
</dbReference>
<feature type="transmembrane region" description="Helical" evidence="1">
    <location>
        <begin position="265"/>
        <end position="287"/>
    </location>
</feature>
<dbReference type="PANTHER" id="PTHR40448">
    <property type="entry name" value="TWO-COMPONENT SENSOR HISTIDINE KINASE"/>
    <property type="match status" value="1"/>
</dbReference>
<keyword evidence="1" id="KW-1133">Transmembrane helix</keyword>
<organism evidence="3 4">
    <name type="scientific">Gottschalkia acidurici (strain ATCC 7906 / DSM 604 / BCRC 14475 / CIP 104303 / KCTC 5404 / NCIMB 10678 / 9a)</name>
    <name type="common">Clostridium acidurici</name>
    <dbReference type="NCBI Taxonomy" id="1128398"/>
    <lineage>
        <taxon>Bacteria</taxon>
        <taxon>Bacillati</taxon>
        <taxon>Bacillota</taxon>
        <taxon>Tissierellia</taxon>
        <taxon>Tissierellales</taxon>
        <taxon>Gottschalkiaceae</taxon>
        <taxon>Gottschalkia</taxon>
    </lineage>
</organism>
<dbReference type="InterPro" id="IPR032834">
    <property type="entry name" value="NatK-like_C"/>
</dbReference>
<name>K0B0A6_GOTA9</name>
<dbReference type="HOGENOM" id="CLU_010964_2_1_9"/>
<feature type="transmembrane region" description="Helical" evidence="1">
    <location>
        <begin position="697"/>
        <end position="718"/>
    </location>
</feature>
<dbReference type="KEGG" id="cad:Curi_c19550"/>
<dbReference type="eggNOG" id="COG3290">
    <property type="taxonomic scope" value="Bacteria"/>
</dbReference>
<dbReference type="Gene3D" id="3.30.565.10">
    <property type="entry name" value="Histidine kinase-like ATPase, C-terminal domain"/>
    <property type="match status" value="1"/>
</dbReference>